<dbReference type="AlphaFoldDB" id="A0A6A6X7P9"/>
<sequence>MALYTNNTTCDNNSDNESLLAVIREYLKTLGEIKEAMGDISTSDAEHAIDSNNDSDDNDDDDDNYDNEADDEDSSEDDSEEDNGPITRAEKNNRLEPFVNAVDCGRR</sequence>
<evidence type="ECO:0000256" key="1">
    <source>
        <dbReference type="SAM" id="MobiDB-lite"/>
    </source>
</evidence>
<proteinExistence type="predicted"/>
<keyword evidence="3" id="KW-1185">Reference proteome</keyword>
<organism evidence="2 3">
    <name type="scientific">Melanomma pulvis-pyrius CBS 109.77</name>
    <dbReference type="NCBI Taxonomy" id="1314802"/>
    <lineage>
        <taxon>Eukaryota</taxon>
        <taxon>Fungi</taxon>
        <taxon>Dikarya</taxon>
        <taxon>Ascomycota</taxon>
        <taxon>Pezizomycotina</taxon>
        <taxon>Dothideomycetes</taxon>
        <taxon>Pleosporomycetidae</taxon>
        <taxon>Pleosporales</taxon>
        <taxon>Melanommataceae</taxon>
        <taxon>Melanomma</taxon>
    </lineage>
</organism>
<dbReference type="EMBL" id="MU001972">
    <property type="protein sequence ID" value="KAF2792379.1"/>
    <property type="molecule type" value="Genomic_DNA"/>
</dbReference>
<accession>A0A6A6X7P9</accession>
<protein>
    <submittedName>
        <fullName evidence="2">Uncharacterized protein</fullName>
    </submittedName>
</protein>
<reference evidence="2" key="1">
    <citation type="journal article" date="2020" name="Stud. Mycol.">
        <title>101 Dothideomycetes genomes: a test case for predicting lifestyles and emergence of pathogens.</title>
        <authorList>
            <person name="Haridas S."/>
            <person name="Albert R."/>
            <person name="Binder M."/>
            <person name="Bloem J."/>
            <person name="Labutti K."/>
            <person name="Salamov A."/>
            <person name="Andreopoulos B."/>
            <person name="Baker S."/>
            <person name="Barry K."/>
            <person name="Bills G."/>
            <person name="Bluhm B."/>
            <person name="Cannon C."/>
            <person name="Castanera R."/>
            <person name="Culley D."/>
            <person name="Daum C."/>
            <person name="Ezra D."/>
            <person name="Gonzalez J."/>
            <person name="Henrissat B."/>
            <person name="Kuo A."/>
            <person name="Liang C."/>
            <person name="Lipzen A."/>
            <person name="Lutzoni F."/>
            <person name="Magnuson J."/>
            <person name="Mondo S."/>
            <person name="Nolan M."/>
            <person name="Ohm R."/>
            <person name="Pangilinan J."/>
            <person name="Park H.-J."/>
            <person name="Ramirez L."/>
            <person name="Alfaro M."/>
            <person name="Sun H."/>
            <person name="Tritt A."/>
            <person name="Yoshinaga Y."/>
            <person name="Zwiers L.-H."/>
            <person name="Turgeon B."/>
            <person name="Goodwin S."/>
            <person name="Spatafora J."/>
            <person name="Crous P."/>
            <person name="Grigoriev I."/>
        </authorList>
    </citation>
    <scope>NUCLEOTIDE SEQUENCE</scope>
    <source>
        <strain evidence="2">CBS 109.77</strain>
    </source>
</reference>
<dbReference type="Proteomes" id="UP000799757">
    <property type="component" value="Unassembled WGS sequence"/>
</dbReference>
<name>A0A6A6X7P9_9PLEO</name>
<feature type="compositionally biased region" description="Acidic residues" evidence="1">
    <location>
        <begin position="53"/>
        <end position="83"/>
    </location>
</feature>
<feature type="region of interest" description="Disordered" evidence="1">
    <location>
        <begin position="38"/>
        <end position="107"/>
    </location>
</feature>
<evidence type="ECO:0000313" key="2">
    <source>
        <dbReference type="EMBL" id="KAF2792379.1"/>
    </source>
</evidence>
<evidence type="ECO:0000313" key="3">
    <source>
        <dbReference type="Proteomes" id="UP000799757"/>
    </source>
</evidence>
<gene>
    <name evidence="2" type="ORF">K505DRAFT_362950</name>
</gene>